<dbReference type="InterPro" id="IPR012471">
    <property type="entry name" value="DUF1690"/>
</dbReference>
<gene>
    <name evidence="1" type="ORF">CANCADRAFT_514</name>
</gene>
<keyword evidence="2" id="KW-1185">Reference proteome</keyword>
<organism evidence="1 2">
    <name type="scientific">Tortispora caseinolytica NRRL Y-17796</name>
    <dbReference type="NCBI Taxonomy" id="767744"/>
    <lineage>
        <taxon>Eukaryota</taxon>
        <taxon>Fungi</taxon>
        <taxon>Dikarya</taxon>
        <taxon>Ascomycota</taxon>
        <taxon>Saccharomycotina</taxon>
        <taxon>Trigonopsidomycetes</taxon>
        <taxon>Trigonopsidales</taxon>
        <taxon>Trigonopsidaceae</taxon>
        <taxon>Tortispora</taxon>
    </lineage>
</organism>
<evidence type="ECO:0000313" key="2">
    <source>
        <dbReference type="Proteomes" id="UP000095023"/>
    </source>
</evidence>
<dbReference type="Pfam" id="PF07956">
    <property type="entry name" value="DUF1690"/>
    <property type="match status" value="1"/>
</dbReference>
<proteinExistence type="predicted"/>
<dbReference type="AlphaFoldDB" id="A0A1E4TJT2"/>
<sequence>MGAQQSRSSVREDENTRVLLPQVPLELSSNLLADLDSSIESSFARSQYTEQYIQKLVTEALAKQHADVVATFTAKQAEIDAALSQDKQLPVTSPEVAEKLAALKQRLEARPRVQVLDDKSLKAKENLVKCLDIHAGQPMRCLTVAEEFKSQVDRLIGGL</sequence>
<protein>
    <submittedName>
        <fullName evidence="1">Uncharacterized protein</fullName>
    </submittedName>
</protein>
<dbReference type="EMBL" id="KV453841">
    <property type="protein sequence ID" value="ODV91928.1"/>
    <property type="molecule type" value="Genomic_DNA"/>
</dbReference>
<evidence type="ECO:0000313" key="1">
    <source>
        <dbReference type="EMBL" id="ODV91928.1"/>
    </source>
</evidence>
<dbReference type="Proteomes" id="UP000095023">
    <property type="component" value="Unassembled WGS sequence"/>
</dbReference>
<name>A0A1E4TJT2_9ASCO</name>
<accession>A0A1E4TJT2</accession>
<dbReference type="OrthoDB" id="5544375at2759"/>
<reference evidence="2" key="1">
    <citation type="submission" date="2016-02" db="EMBL/GenBank/DDBJ databases">
        <title>Comparative genomics of biotechnologically important yeasts.</title>
        <authorList>
            <consortium name="DOE Joint Genome Institute"/>
            <person name="Riley R."/>
            <person name="Haridas S."/>
            <person name="Wolfe K.H."/>
            <person name="Lopes M.R."/>
            <person name="Hittinger C.T."/>
            <person name="Goker M."/>
            <person name="Salamov A."/>
            <person name="Wisecaver J."/>
            <person name="Long T.M."/>
            <person name="Aerts A.L."/>
            <person name="Barry K."/>
            <person name="Choi C."/>
            <person name="Clum A."/>
            <person name="Coughlan A.Y."/>
            <person name="Deshpande S."/>
            <person name="Douglass A.P."/>
            <person name="Hanson S.J."/>
            <person name="Klenk H.-P."/>
            <person name="Labutti K."/>
            <person name="Lapidus A."/>
            <person name="Lindquist E."/>
            <person name="Lipzen A."/>
            <person name="Meier-Kolthoff J.P."/>
            <person name="Ohm R.A."/>
            <person name="Otillar R.P."/>
            <person name="Pangilinan J."/>
            <person name="Peng Y."/>
            <person name="Rokas A."/>
            <person name="Rosa C.A."/>
            <person name="Scheuner C."/>
            <person name="Sibirny A.A."/>
            <person name="Slot J.C."/>
            <person name="Stielow J.B."/>
            <person name="Sun H."/>
            <person name="Kurtzman C.P."/>
            <person name="Blackwell M."/>
            <person name="Jeffries T.W."/>
            <person name="Grigoriev I.V."/>
        </authorList>
    </citation>
    <scope>NUCLEOTIDE SEQUENCE [LARGE SCALE GENOMIC DNA]</scope>
    <source>
        <strain evidence="2">NRRL Y-17796</strain>
    </source>
</reference>